<dbReference type="GO" id="GO:0005886">
    <property type="term" value="C:plasma membrane"/>
    <property type="evidence" value="ECO:0007669"/>
    <property type="project" value="TreeGrafter"/>
</dbReference>
<dbReference type="STRING" id="307972.A0A2G8L6Y9"/>
<dbReference type="SUPFAM" id="SSF101912">
    <property type="entry name" value="Sema domain"/>
    <property type="match status" value="1"/>
</dbReference>
<protein>
    <submittedName>
        <fullName evidence="4">Putative plexin-A4</fullName>
    </submittedName>
</protein>
<keyword evidence="2" id="KW-0472">Membrane</keyword>
<dbReference type="InterPro" id="IPR036352">
    <property type="entry name" value="Semap_dom_sf"/>
</dbReference>
<dbReference type="Pfam" id="PF01403">
    <property type="entry name" value="Sema"/>
    <property type="match status" value="1"/>
</dbReference>
<organism evidence="4 5">
    <name type="scientific">Stichopus japonicus</name>
    <name type="common">Sea cucumber</name>
    <dbReference type="NCBI Taxonomy" id="307972"/>
    <lineage>
        <taxon>Eukaryota</taxon>
        <taxon>Metazoa</taxon>
        <taxon>Echinodermata</taxon>
        <taxon>Eleutherozoa</taxon>
        <taxon>Echinozoa</taxon>
        <taxon>Holothuroidea</taxon>
        <taxon>Aspidochirotacea</taxon>
        <taxon>Aspidochirotida</taxon>
        <taxon>Stichopodidae</taxon>
        <taxon>Apostichopus</taxon>
    </lineage>
</organism>
<reference evidence="4 5" key="1">
    <citation type="journal article" date="2017" name="PLoS Biol.">
        <title>The sea cucumber genome provides insights into morphological evolution and visceral regeneration.</title>
        <authorList>
            <person name="Zhang X."/>
            <person name="Sun L."/>
            <person name="Yuan J."/>
            <person name="Sun Y."/>
            <person name="Gao Y."/>
            <person name="Zhang L."/>
            <person name="Li S."/>
            <person name="Dai H."/>
            <person name="Hamel J.F."/>
            <person name="Liu C."/>
            <person name="Yu Y."/>
            <person name="Liu S."/>
            <person name="Lin W."/>
            <person name="Guo K."/>
            <person name="Jin S."/>
            <person name="Xu P."/>
            <person name="Storey K.B."/>
            <person name="Huan P."/>
            <person name="Zhang T."/>
            <person name="Zhou Y."/>
            <person name="Zhang J."/>
            <person name="Lin C."/>
            <person name="Li X."/>
            <person name="Xing L."/>
            <person name="Huo D."/>
            <person name="Sun M."/>
            <person name="Wang L."/>
            <person name="Mercier A."/>
            <person name="Li F."/>
            <person name="Yang H."/>
            <person name="Xiang J."/>
        </authorList>
    </citation>
    <scope>NUCLEOTIDE SEQUENCE [LARGE SCALE GENOMIC DNA]</scope>
    <source>
        <strain evidence="4">Shaxun</strain>
        <tissue evidence="4">Muscle</tissue>
    </source>
</reference>
<evidence type="ECO:0000256" key="2">
    <source>
        <dbReference type="SAM" id="Phobius"/>
    </source>
</evidence>
<dbReference type="PANTHER" id="PTHR22625">
    <property type="entry name" value="PLEXIN"/>
    <property type="match status" value="1"/>
</dbReference>
<comment type="caution">
    <text evidence="1">Lacks conserved residue(s) required for the propagation of feature annotation.</text>
</comment>
<dbReference type="GO" id="GO:0017154">
    <property type="term" value="F:semaphorin receptor activity"/>
    <property type="evidence" value="ECO:0007669"/>
    <property type="project" value="InterPro"/>
</dbReference>
<evidence type="ECO:0000256" key="1">
    <source>
        <dbReference type="PROSITE-ProRule" id="PRU00352"/>
    </source>
</evidence>
<dbReference type="InterPro" id="IPR031148">
    <property type="entry name" value="Plexin"/>
</dbReference>
<dbReference type="AlphaFoldDB" id="A0A2G8L6Y9"/>
<keyword evidence="5" id="KW-1185">Reference proteome</keyword>
<dbReference type="OrthoDB" id="125363at2759"/>
<dbReference type="InterPro" id="IPR001627">
    <property type="entry name" value="Semap_dom"/>
</dbReference>
<dbReference type="PROSITE" id="PS51004">
    <property type="entry name" value="SEMA"/>
    <property type="match status" value="1"/>
</dbReference>
<evidence type="ECO:0000313" key="4">
    <source>
        <dbReference type="EMBL" id="PIK56037.1"/>
    </source>
</evidence>
<accession>A0A2G8L6Y9</accession>
<evidence type="ECO:0000259" key="3">
    <source>
        <dbReference type="PROSITE" id="PS51004"/>
    </source>
</evidence>
<gene>
    <name evidence="4" type="ORF">BSL78_07063</name>
</gene>
<dbReference type="EMBL" id="MRZV01000190">
    <property type="protein sequence ID" value="PIK56037.1"/>
    <property type="molecule type" value="Genomic_DNA"/>
</dbReference>
<feature type="domain" description="Sema" evidence="3">
    <location>
        <begin position="1"/>
        <end position="259"/>
    </location>
</feature>
<dbReference type="Proteomes" id="UP000230750">
    <property type="component" value="Unassembled WGS sequence"/>
</dbReference>
<dbReference type="InterPro" id="IPR015943">
    <property type="entry name" value="WD40/YVTN_repeat-like_dom_sf"/>
</dbReference>
<keyword evidence="2" id="KW-1133">Transmembrane helix</keyword>
<dbReference type="GO" id="GO:0002116">
    <property type="term" value="C:semaphorin receptor complex"/>
    <property type="evidence" value="ECO:0007669"/>
    <property type="project" value="TreeGrafter"/>
</dbReference>
<dbReference type="Gene3D" id="2.130.10.10">
    <property type="entry name" value="YVTN repeat-like/Quinoprotein amine dehydrogenase"/>
    <property type="match status" value="1"/>
</dbReference>
<keyword evidence="2" id="KW-0812">Transmembrane</keyword>
<feature type="transmembrane region" description="Helical" evidence="2">
    <location>
        <begin position="289"/>
        <end position="312"/>
    </location>
</feature>
<evidence type="ECO:0000313" key="5">
    <source>
        <dbReference type="Proteomes" id="UP000230750"/>
    </source>
</evidence>
<sequence length="322" mass="36073">MSCLSIDVEPIYGFDTGSHNYILKVHTDKSGQKKELKLIRICKGSINFWSYMELPIECKQSETAVDIGRIVSSTAYFTNDVLYVSVTKNIGEGAESHICNFTISTINEAFTERRRECLEGKTDSTELKWYQNQYCPQNATSGQFNFSRLNDPEYCYEEPYAQPLGGTKPIIGVAMEQLTIHTTVTAMLVVESYDTGDYIEYFLGDREGNVHRISNAGREIKVVDEGHGILQGRSRGLLLSPSGDHVYASSNRKIMQLTVKESWITAQPPTTRDATKDDDGEDENFQYRLLIYFVGAVIIVLACISCISCITYKARDAGSPPI</sequence>
<dbReference type="GO" id="GO:0030334">
    <property type="term" value="P:regulation of cell migration"/>
    <property type="evidence" value="ECO:0007669"/>
    <property type="project" value="TreeGrafter"/>
</dbReference>
<proteinExistence type="predicted"/>
<comment type="caution">
    <text evidence="4">The sequence shown here is derived from an EMBL/GenBank/DDBJ whole genome shotgun (WGS) entry which is preliminary data.</text>
</comment>
<name>A0A2G8L6Y9_STIJA</name>
<dbReference type="PANTHER" id="PTHR22625:SF61">
    <property type="entry name" value="HEPATOCYTE GROWTH FACTOR RECEPTOR"/>
    <property type="match status" value="1"/>
</dbReference>